<dbReference type="Pfam" id="PF13720">
    <property type="entry name" value="Acetyltransf_11"/>
    <property type="match status" value="1"/>
</dbReference>
<keyword evidence="1" id="KW-0444">Lipid biosynthesis</keyword>
<dbReference type="InterPro" id="IPR010137">
    <property type="entry name" value="Lipid_A_LpxA"/>
</dbReference>
<dbReference type="PANTHER" id="PTHR43480:SF1">
    <property type="entry name" value="ACYL-[ACYL-CARRIER-PROTEIN]--UDP-N-ACETYLGLUCOSAMINE O-ACYLTRANSFERASE, MITOCHONDRIAL-RELATED"/>
    <property type="match status" value="1"/>
</dbReference>
<keyword evidence="2" id="KW-0441">Lipid A biosynthesis</keyword>
<dbReference type="EC" id="2.3.1.129" evidence="7"/>
<dbReference type="GO" id="GO:0008780">
    <property type="term" value="F:acyl-[acyl-carrier-protein]-UDP-N-acetylglucosamine O-acyltransferase activity"/>
    <property type="evidence" value="ECO:0007669"/>
    <property type="project" value="UniProtKB-EC"/>
</dbReference>
<dbReference type="Pfam" id="PF00132">
    <property type="entry name" value="Hexapep"/>
    <property type="match status" value="2"/>
</dbReference>
<dbReference type="RefSeq" id="WP_379798920.1">
    <property type="nucleotide sequence ID" value="NZ_JBHSFY010000008.1"/>
</dbReference>
<evidence type="ECO:0000256" key="1">
    <source>
        <dbReference type="ARBA" id="ARBA00022516"/>
    </source>
</evidence>
<evidence type="ECO:0000256" key="2">
    <source>
        <dbReference type="ARBA" id="ARBA00022556"/>
    </source>
</evidence>
<dbReference type="NCBIfam" id="NF003657">
    <property type="entry name" value="PRK05289.1"/>
    <property type="match status" value="1"/>
</dbReference>
<reference evidence="8" key="1">
    <citation type="journal article" date="2019" name="Int. J. Syst. Evol. Microbiol.">
        <title>The Global Catalogue of Microorganisms (GCM) 10K type strain sequencing project: providing services to taxonomists for standard genome sequencing and annotation.</title>
        <authorList>
            <consortium name="The Broad Institute Genomics Platform"/>
            <consortium name="The Broad Institute Genome Sequencing Center for Infectious Disease"/>
            <person name="Wu L."/>
            <person name="Ma J."/>
        </authorList>
    </citation>
    <scope>NUCLEOTIDE SEQUENCE [LARGE SCALE GENOMIC DNA]</scope>
    <source>
        <strain evidence="8">NBRC 103627</strain>
    </source>
</reference>
<evidence type="ECO:0000259" key="6">
    <source>
        <dbReference type="Pfam" id="PF13720"/>
    </source>
</evidence>
<feature type="domain" description="UDP N-acetylglucosamine O-acyltransferase C-terminal" evidence="6">
    <location>
        <begin position="174"/>
        <end position="255"/>
    </location>
</feature>
<accession>A0ABV8ZHA1</accession>
<organism evidence="7 8">
    <name type="scientific">Flavobacterium chungangensis</name>
    <dbReference type="NCBI Taxonomy" id="2708132"/>
    <lineage>
        <taxon>Bacteria</taxon>
        <taxon>Pseudomonadati</taxon>
        <taxon>Bacteroidota</taxon>
        <taxon>Flavobacteriia</taxon>
        <taxon>Flavobacteriales</taxon>
        <taxon>Flavobacteriaceae</taxon>
        <taxon>Flavobacterium</taxon>
    </lineage>
</organism>
<protein>
    <submittedName>
        <fullName evidence="7">Acyl-ACP--UDP-N-acetylglucosamine O-acyltransferase</fullName>
        <ecNumber evidence="7">2.3.1.129</ecNumber>
    </submittedName>
</protein>
<gene>
    <name evidence="7" type="primary">lpxA</name>
    <name evidence="7" type="ORF">ACFO3N_14970</name>
</gene>
<sequence>MQKLKETFIDKNAILGNSIFIGNGVTIEKDVVIGDNTQIGNNVTILSGSRIGENCQIHSNAVLGGVPQDLKFKGEYTLLEIGDNNIIREFVTINKGTISKGKTCIGNSNLIMSNAHIGHDCVIGNNSIIGFSVGVAGEVIVQDWVNISGLTAIHQFSVIGEHAMISGLGRVVKDVPPYVVAAHEPLRFAGVNSVGLKRRGFNSRKIDEIRSIYRIIFQEKRNTKFAVDIINQEFEQTVERDKILNFVRQSKRGIIKGFEI</sequence>
<dbReference type="PIRSF" id="PIRSF000456">
    <property type="entry name" value="UDP-GlcNAc_acltr"/>
    <property type="match status" value="1"/>
</dbReference>
<dbReference type="SUPFAM" id="SSF51161">
    <property type="entry name" value="Trimeric LpxA-like enzymes"/>
    <property type="match status" value="1"/>
</dbReference>
<keyword evidence="4" id="KW-0443">Lipid metabolism</keyword>
<evidence type="ECO:0000256" key="4">
    <source>
        <dbReference type="ARBA" id="ARBA00023098"/>
    </source>
</evidence>
<dbReference type="PANTHER" id="PTHR43480">
    <property type="entry name" value="ACYL-[ACYL-CARRIER-PROTEIN]--UDP-N-ACETYLGLUCOSAMINE O-ACYLTRANSFERASE"/>
    <property type="match status" value="1"/>
</dbReference>
<keyword evidence="8" id="KW-1185">Reference proteome</keyword>
<dbReference type="InterPro" id="IPR001451">
    <property type="entry name" value="Hexapep"/>
</dbReference>
<comment type="caution">
    <text evidence="7">The sequence shown here is derived from an EMBL/GenBank/DDBJ whole genome shotgun (WGS) entry which is preliminary data.</text>
</comment>
<evidence type="ECO:0000256" key="5">
    <source>
        <dbReference type="ARBA" id="ARBA00023315"/>
    </source>
</evidence>
<evidence type="ECO:0000313" key="7">
    <source>
        <dbReference type="EMBL" id="MFC4478374.1"/>
    </source>
</evidence>
<dbReference type="NCBIfam" id="TIGR01852">
    <property type="entry name" value="lipid_A_lpxA"/>
    <property type="match status" value="1"/>
</dbReference>
<proteinExistence type="predicted"/>
<name>A0ABV8ZHA1_9FLAO</name>
<dbReference type="EMBL" id="JBHSFY010000008">
    <property type="protein sequence ID" value="MFC4478374.1"/>
    <property type="molecule type" value="Genomic_DNA"/>
</dbReference>
<evidence type="ECO:0000313" key="8">
    <source>
        <dbReference type="Proteomes" id="UP001596003"/>
    </source>
</evidence>
<dbReference type="InterPro" id="IPR037157">
    <property type="entry name" value="Acetyltransf_C_sf"/>
</dbReference>
<dbReference type="Gene3D" id="1.20.1180.10">
    <property type="entry name" value="Udp N-acetylglucosamine O-acyltransferase, C-terminal domain"/>
    <property type="match status" value="1"/>
</dbReference>
<keyword evidence="5 7" id="KW-0012">Acyltransferase</keyword>
<dbReference type="InterPro" id="IPR029098">
    <property type="entry name" value="Acetyltransf_C"/>
</dbReference>
<dbReference type="Proteomes" id="UP001596003">
    <property type="component" value="Unassembled WGS sequence"/>
</dbReference>
<dbReference type="InterPro" id="IPR011004">
    <property type="entry name" value="Trimer_LpxA-like_sf"/>
</dbReference>
<keyword evidence="3 7" id="KW-0808">Transferase</keyword>
<dbReference type="CDD" id="cd03351">
    <property type="entry name" value="LbH_UDP-GlcNAc_AT"/>
    <property type="match status" value="1"/>
</dbReference>
<evidence type="ECO:0000256" key="3">
    <source>
        <dbReference type="ARBA" id="ARBA00022679"/>
    </source>
</evidence>
<dbReference type="Gene3D" id="2.160.10.10">
    <property type="entry name" value="Hexapeptide repeat proteins"/>
    <property type="match status" value="1"/>
</dbReference>